<protein>
    <submittedName>
        <fullName evidence="1">Uncharacterized protein</fullName>
    </submittedName>
</protein>
<proteinExistence type="predicted"/>
<dbReference type="AlphaFoldDB" id="A0AAW2GYA4"/>
<accession>A0AAW2GYA4</accession>
<name>A0AAW2GYA4_9HYME</name>
<gene>
    <name evidence="1" type="ORF">PUN28_000226</name>
</gene>
<comment type="caution">
    <text evidence="1">The sequence shown here is derived from an EMBL/GenBank/DDBJ whole genome shotgun (WGS) entry which is preliminary data.</text>
</comment>
<keyword evidence="2" id="KW-1185">Reference proteome</keyword>
<dbReference type="EMBL" id="JADYXP020000001">
    <property type="protein sequence ID" value="KAL0132292.1"/>
    <property type="molecule type" value="Genomic_DNA"/>
</dbReference>
<evidence type="ECO:0000313" key="1">
    <source>
        <dbReference type="EMBL" id="KAL0132292.1"/>
    </source>
</evidence>
<sequence>MCNSNKNLKTSFKKKKKILAKRTTLPSPVVARATVNGLSLSLSERHGFRLSPTSSPPRIRGLCDQSCRKCSKSCHRPRCSCERCGPSCCSCSSSASQSAGAIDERQPTPILYMGRKFALASPLLLRCDRHHCSDSTDPDLPCIRVGPYGYICNTRLNSFFMPANVQRDIHMCRYVA</sequence>
<organism evidence="1 2">
    <name type="scientific">Cardiocondyla obscurior</name>
    <dbReference type="NCBI Taxonomy" id="286306"/>
    <lineage>
        <taxon>Eukaryota</taxon>
        <taxon>Metazoa</taxon>
        <taxon>Ecdysozoa</taxon>
        <taxon>Arthropoda</taxon>
        <taxon>Hexapoda</taxon>
        <taxon>Insecta</taxon>
        <taxon>Pterygota</taxon>
        <taxon>Neoptera</taxon>
        <taxon>Endopterygota</taxon>
        <taxon>Hymenoptera</taxon>
        <taxon>Apocrita</taxon>
        <taxon>Aculeata</taxon>
        <taxon>Formicoidea</taxon>
        <taxon>Formicidae</taxon>
        <taxon>Myrmicinae</taxon>
        <taxon>Cardiocondyla</taxon>
    </lineage>
</organism>
<reference evidence="1 2" key="1">
    <citation type="submission" date="2023-03" db="EMBL/GenBank/DDBJ databases">
        <title>High recombination rates correlate with genetic variation in Cardiocondyla obscurior ants.</title>
        <authorList>
            <person name="Errbii M."/>
        </authorList>
    </citation>
    <scope>NUCLEOTIDE SEQUENCE [LARGE SCALE GENOMIC DNA]</scope>
    <source>
        <strain evidence="1">Alpha-2009</strain>
        <tissue evidence="1">Whole body</tissue>
    </source>
</reference>
<evidence type="ECO:0000313" key="2">
    <source>
        <dbReference type="Proteomes" id="UP001430953"/>
    </source>
</evidence>
<dbReference type="Proteomes" id="UP001430953">
    <property type="component" value="Unassembled WGS sequence"/>
</dbReference>